<evidence type="ECO:0000256" key="1">
    <source>
        <dbReference type="ARBA" id="ARBA00022630"/>
    </source>
</evidence>
<dbReference type="InterPro" id="IPR051312">
    <property type="entry name" value="Diverse_Substr_Oxidored"/>
</dbReference>
<dbReference type="SMART" id="SM01092">
    <property type="entry name" value="CO_deh_flav_C"/>
    <property type="match status" value="1"/>
</dbReference>
<dbReference type="GO" id="GO:0071949">
    <property type="term" value="F:FAD binding"/>
    <property type="evidence" value="ECO:0007669"/>
    <property type="project" value="InterPro"/>
</dbReference>
<dbReference type="RefSeq" id="WP_092117011.1">
    <property type="nucleotide sequence ID" value="NZ_FMXO01000003.1"/>
</dbReference>
<dbReference type="OrthoDB" id="9783813at2"/>
<evidence type="ECO:0000259" key="4">
    <source>
        <dbReference type="PROSITE" id="PS51387"/>
    </source>
</evidence>
<dbReference type="InterPro" id="IPR036318">
    <property type="entry name" value="FAD-bd_PCMH-like_sf"/>
</dbReference>
<keyword evidence="6" id="KW-1185">Reference proteome</keyword>
<name>A0A1G6ATA6_9BACT</name>
<dbReference type="Pfam" id="PF03450">
    <property type="entry name" value="CO_deh_flav_C"/>
    <property type="match status" value="1"/>
</dbReference>
<dbReference type="Pfam" id="PF00941">
    <property type="entry name" value="FAD_binding_5"/>
    <property type="match status" value="1"/>
</dbReference>
<evidence type="ECO:0000256" key="3">
    <source>
        <dbReference type="ARBA" id="ARBA00023002"/>
    </source>
</evidence>
<dbReference type="PANTHER" id="PTHR42659">
    <property type="entry name" value="XANTHINE DEHYDROGENASE SUBUNIT C-RELATED"/>
    <property type="match status" value="1"/>
</dbReference>
<gene>
    <name evidence="5" type="ORF">SAMN05660653_00547</name>
</gene>
<evidence type="ECO:0000256" key="2">
    <source>
        <dbReference type="ARBA" id="ARBA00022827"/>
    </source>
</evidence>
<sequence length="276" mass="29555">MKAVLLPREMNELWAMLADNPGAALMAGGTDLLVRLRNGLGRFDTAICLERLPELQTIHVERGMLCIGACVTHRACLDSPLVREHAPILVRALAHLGGPQIRNMATLGGNICTASPAGDGLTPLYVLGAEVVLRSRDTERRLPIADFIHGPGRIALRAAEILTEICVPLAEGFQVQHFEKVGRRNALAIAVVSLAALVRTGPRGIVQEARLALGSVGPTVVRPIEAEKALVGRKLSPSALTQAARLIREAVSPIDDIRATADYRRQVAGNLLLRLG</sequence>
<keyword evidence="3" id="KW-0560">Oxidoreductase</keyword>
<dbReference type="AlphaFoldDB" id="A0A1G6ATA6"/>
<accession>A0A1G6ATA6</accession>
<dbReference type="Gene3D" id="3.30.43.10">
    <property type="entry name" value="Uridine Diphospho-n-acetylenolpyruvylglucosamine Reductase, domain 2"/>
    <property type="match status" value="1"/>
</dbReference>
<protein>
    <submittedName>
        <fullName evidence="5">Xanthine dehydrogenase FAD-binding subunit</fullName>
    </submittedName>
</protein>
<keyword evidence="2" id="KW-0274">FAD</keyword>
<organism evidence="5 6">
    <name type="scientific">Desulfonatronum thiosulfatophilum</name>
    <dbReference type="NCBI Taxonomy" id="617002"/>
    <lineage>
        <taxon>Bacteria</taxon>
        <taxon>Pseudomonadati</taxon>
        <taxon>Thermodesulfobacteriota</taxon>
        <taxon>Desulfovibrionia</taxon>
        <taxon>Desulfovibrionales</taxon>
        <taxon>Desulfonatronaceae</taxon>
        <taxon>Desulfonatronum</taxon>
    </lineage>
</organism>
<dbReference type="Gene3D" id="3.30.390.50">
    <property type="entry name" value="CO dehydrogenase flavoprotein, C-terminal domain"/>
    <property type="match status" value="1"/>
</dbReference>
<evidence type="ECO:0000313" key="6">
    <source>
        <dbReference type="Proteomes" id="UP000198771"/>
    </source>
</evidence>
<dbReference type="InterPro" id="IPR016167">
    <property type="entry name" value="FAD-bd_PCMH_sub1"/>
</dbReference>
<dbReference type="InterPro" id="IPR036683">
    <property type="entry name" value="CO_DH_flav_C_dom_sf"/>
</dbReference>
<dbReference type="STRING" id="617002.SAMN05660653_00547"/>
<dbReference type="SUPFAM" id="SSF56176">
    <property type="entry name" value="FAD-binding/transporter-associated domain-like"/>
    <property type="match status" value="1"/>
</dbReference>
<dbReference type="Proteomes" id="UP000198771">
    <property type="component" value="Unassembled WGS sequence"/>
</dbReference>
<dbReference type="Gene3D" id="3.30.465.10">
    <property type="match status" value="1"/>
</dbReference>
<dbReference type="PROSITE" id="PS51387">
    <property type="entry name" value="FAD_PCMH"/>
    <property type="match status" value="1"/>
</dbReference>
<feature type="domain" description="FAD-binding PCMH-type" evidence="4">
    <location>
        <begin position="1"/>
        <end position="172"/>
    </location>
</feature>
<keyword evidence="1" id="KW-0285">Flavoprotein</keyword>
<evidence type="ECO:0000313" key="5">
    <source>
        <dbReference type="EMBL" id="SDB11635.1"/>
    </source>
</evidence>
<dbReference type="EMBL" id="FMXO01000003">
    <property type="protein sequence ID" value="SDB11635.1"/>
    <property type="molecule type" value="Genomic_DNA"/>
</dbReference>
<dbReference type="PANTHER" id="PTHR42659:SF2">
    <property type="entry name" value="XANTHINE DEHYDROGENASE SUBUNIT C-RELATED"/>
    <property type="match status" value="1"/>
</dbReference>
<dbReference type="SUPFAM" id="SSF55447">
    <property type="entry name" value="CO dehydrogenase flavoprotein C-terminal domain-like"/>
    <property type="match status" value="1"/>
</dbReference>
<dbReference type="GO" id="GO:0016491">
    <property type="term" value="F:oxidoreductase activity"/>
    <property type="evidence" value="ECO:0007669"/>
    <property type="project" value="UniProtKB-KW"/>
</dbReference>
<dbReference type="InterPro" id="IPR016166">
    <property type="entry name" value="FAD-bd_PCMH"/>
</dbReference>
<dbReference type="InterPro" id="IPR002346">
    <property type="entry name" value="Mopterin_DH_FAD-bd"/>
</dbReference>
<reference evidence="5 6" key="1">
    <citation type="submission" date="2016-10" db="EMBL/GenBank/DDBJ databases">
        <authorList>
            <person name="de Groot N.N."/>
        </authorList>
    </citation>
    <scope>NUCLEOTIDE SEQUENCE [LARGE SCALE GENOMIC DNA]</scope>
    <source>
        <strain evidence="5 6">ASO4-2</strain>
    </source>
</reference>
<dbReference type="InterPro" id="IPR016169">
    <property type="entry name" value="FAD-bd_PCMH_sub2"/>
</dbReference>
<dbReference type="InterPro" id="IPR005107">
    <property type="entry name" value="CO_DH_flav_C"/>
</dbReference>
<proteinExistence type="predicted"/>